<evidence type="ECO:0000256" key="1">
    <source>
        <dbReference type="ARBA" id="ARBA00004091"/>
    </source>
</evidence>
<evidence type="ECO:0008006" key="6">
    <source>
        <dbReference type="Google" id="ProtNLM"/>
    </source>
</evidence>
<dbReference type="SUPFAM" id="SSF53098">
    <property type="entry name" value="Ribonuclease H-like"/>
    <property type="match status" value="1"/>
</dbReference>
<reference evidence="5" key="1">
    <citation type="submission" date="2020-02" db="EMBL/GenBank/DDBJ databases">
        <authorList>
            <person name="Meier V. D."/>
        </authorList>
    </citation>
    <scope>NUCLEOTIDE SEQUENCE</scope>
    <source>
        <strain evidence="5">AVDCRST_MAG81</strain>
    </source>
</reference>
<dbReference type="NCBIfam" id="NF033558">
    <property type="entry name" value="transpos_IS1"/>
    <property type="match status" value="1"/>
</dbReference>
<proteinExistence type="inferred from homology"/>
<evidence type="ECO:0000256" key="3">
    <source>
        <dbReference type="ARBA" id="ARBA00022578"/>
    </source>
</evidence>
<dbReference type="GO" id="GO:0004803">
    <property type="term" value="F:transposase activity"/>
    <property type="evidence" value="ECO:0007669"/>
    <property type="project" value="InterPro"/>
</dbReference>
<dbReference type="InterPro" id="IPR012337">
    <property type="entry name" value="RNaseH-like_sf"/>
</dbReference>
<name>A0A6J4UVS9_9CYAN</name>
<dbReference type="InterPro" id="IPR051354">
    <property type="entry name" value="Transposase_27_IS1"/>
</dbReference>
<gene>
    <name evidence="5" type="ORF">AVDCRST_MAG81-679</name>
</gene>
<dbReference type="EMBL" id="CADCWO010000042">
    <property type="protein sequence ID" value="CAA9561360.1"/>
    <property type="molecule type" value="Genomic_DNA"/>
</dbReference>
<dbReference type="PANTHER" id="PTHR33293">
    <property type="entry name" value="INSERTION ELEMENT IS1 1 PROTEIN INSB-RELATED"/>
    <property type="match status" value="1"/>
</dbReference>
<dbReference type="InterPro" id="IPR005063">
    <property type="entry name" value="Transposase_27"/>
</dbReference>
<keyword evidence="4" id="KW-0233">DNA recombination</keyword>
<dbReference type="AlphaFoldDB" id="A0A6J4UVS9"/>
<dbReference type="PANTHER" id="PTHR33293:SF1">
    <property type="entry name" value="INSERTION ELEMENT IS1 1 PROTEIN INSB-RELATED"/>
    <property type="match status" value="1"/>
</dbReference>
<dbReference type="Pfam" id="PF03400">
    <property type="entry name" value="DDE_Tnp_IS1"/>
    <property type="match status" value="1"/>
</dbReference>
<dbReference type="GO" id="GO:0003677">
    <property type="term" value="F:DNA binding"/>
    <property type="evidence" value="ECO:0007669"/>
    <property type="project" value="InterPro"/>
</dbReference>
<dbReference type="GO" id="GO:0006313">
    <property type="term" value="P:DNA transposition"/>
    <property type="evidence" value="ECO:0007669"/>
    <property type="project" value="InterPro"/>
</dbReference>
<sequence length="207" mass="23973">MLDPVWKAITPEQYGLIERMLLERISLAGIARVLQISEDTVQRYVNPKAESVLEQVEVSAKPKKPLTVQMDELWSFVDDKHHQQWVWLAIDAQTREIVGVHIGERSAQSAKALWNSMPAVYRQCAVIYTDHWSAYGAVLPKKRHRSVGKDSGLTSYIERFNNTLRQRVSRLVRKCLSFSKKLENHIAAIWNFVHHYNATRRRKLVLA</sequence>
<organism evidence="5">
    <name type="scientific">uncultured Synechococcales cyanobacterium</name>
    <dbReference type="NCBI Taxonomy" id="1936017"/>
    <lineage>
        <taxon>Bacteria</taxon>
        <taxon>Bacillati</taxon>
        <taxon>Cyanobacteriota</taxon>
        <taxon>Cyanophyceae</taxon>
        <taxon>Synechococcales</taxon>
        <taxon>environmental samples</taxon>
    </lineage>
</organism>
<protein>
    <recommendedName>
        <fullName evidence="6">Mobile element protein</fullName>
    </recommendedName>
</protein>
<evidence type="ECO:0000256" key="4">
    <source>
        <dbReference type="ARBA" id="ARBA00023172"/>
    </source>
</evidence>
<accession>A0A6J4UVS9</accession>
<comment type="function">
    <text evidence="1">Absolutely required for transposition of IS1.</text>
</comment>
<comment type="similarity">
    <text evidence="2">Belongs to the transposase 27 family.</text>
</comment>
<evidence type="ECO:0000313" key="5">
    <source>
        <dbReference type="EMBL" id="CAA9561360.1"/>
    </source>
</evidence>
<evidence type="ECO:0000256" key="2">
    <source>
        <dbReference type="ARBA" id="ARBA00008841"/>
    </source>
</evidence>
<keyword evidence="3" id="KW-0815">Transposition</keyword>